<name>A0A2U1MSX3_ARTAN</name>
<keyword evidence="2" id="KW-1185">Reference proteome</keyword>
<accession>A0A2U1MSX3</accession>
<gene>
    <name evidence="1" type="ORF">CTI12_AA345470</name>
</gene>
<dbReference type="PANTHER" id="PTHR37391:SF11">
    <property type="entry name" value="TETRATRICOPEPTIDE-LIKE HELICAL DOMAIN-CONTAINING PROTEIN"/>
    <property type="match status" value="1"/>
</dbReference>
<organism evidence="1 2">
    <name type="scientific">Artemisia annua</name>
    <name type="common">Sweet wormwood</name>
    <dbReference type="NCBI Taxonomy" id="35608"/>
    <lineage>
        <taxon>Eukaryota</taxon>
        <taxon>Viridiplantae</taxon>
        <taxon>Streptophyta</taxon>
        <taxon>Embryophyta</taxon>
        <taxon>Tracheophyta</taxon>
        <taxon>Spermatophyta</taxon>
        <taxon>Magnoliopsida</taxon>
        <taxon>eudicotyledons</taxon>
        <taxon>Gunneridae</taxon>
        <taxon>Pentapetalae</taxon>
        <taxon>asterids</taxon>
        <taxon>campanulids</taxon>
        <taxon>Asterales</taxon>
        <taxon>Asteraceae</taxon>
        <taxon>Asteroideae</taxon>
        <taxon>Anthemideae</taxon>
        <taxon>Artemisiinae</taxon>
        <taxon>Artemisia</taxon>
    </lineage>
</organism>
<dbReference type="AlphaFoldDB" id="A0A2U1MSX3"/>
<dbReference type="EMBL" id="PKPP01004444">
    <property type="protein sequence ID" value="PWA64327.1"/>
    <property type="molecule type" value="Genomic_DNA"/>
</dbReference>
<protein>
    <recommendedName>
        <fullName evidence="3">RGS domain-containing protein</fullName>
    </recommendedName>
</protein>
<evidence type="ECO:0008006" key="3">
    <source>
        <dbReference type="Google" id="ProtNLM"/>
    </source>
</evidence>
<dbReference type="OrthoDB" id="621975at2759"/>
<reference evidence="1 2" key="1">
    <citation type="journal article" date="2018" name="Mol. Plant">
        <title>The genome of Artemisia annua provides insight into the evolution of Asteraceae family and artemisinin biosynthesis.</title>
        <authorList>
            <person name="Shen Q."/>
            <person name="Zhang L."/>
            <person name="Liao Z."/>
            <person name="Wang S."/>
            <person name="Yan T."/>
            <person name="Shi P."/>
            <person name="Liu M."/>
            <person name="Fu X."/>
            <person name="Pan Q."/>
            <person name="Wang Y."/>
            <person name="Lv Z."/>
            <person name="Lu X."/>
            <person name="Zhang F."/>
            <person name="Jiang W."/>
            <person name="Ma Y."/>
            <person name="Chen M."/>
            <person name="Hao X."/>
            <person name="Li L."/>
            <person name="Tang Y."/>
            <person name="Lv G."/>
            <person name="Zhou Y."/>
            <person name="Sun X."/>
            <person name="Brodelius P.E."/>
            <person name="Rose J.K.C."/>
            <person name="Tang K."/>
        </authorList>
    </citation>
    <scope>NUCLEOTIDE SEQUENCE [LARGE SCALE GENOMIC DNA]</scope>
    <source>
        <strain evidence="2">cv. Huhao1</strain>
        <tissue evidence="1">Leaf</tissue>
    </source>
</reference>
<evidence type="ECO:0000313" key="1">
    <source>
        <dbReference type="EMBL" id="PWA64327.1"/>
    </source>
</evidence>
<evidence type="ECO:0000313" key="2">
    <source>
        <dbReference type="Proteomes" id="UP000245207"/>
    </source>
</evidence>
<dbReference type="Proteomes" id="UP000245207">
    <property type="component" value="Unassembled WGS sequence"/>
</dbReference>
<proteinExistence type="predicted"/>
<comment type="caution">
    <text evidence="1">The sequence shown here is derived from an EMBL/GenBank/DDBJ whole genome shotgun (WGS) entry which is preliminary data.</text>
</comment>
<sequence>MESENRDEDIALVIPPIFDQCTKILGPDDQMLARDLYQMLARDLYREVVYNEGSKEKGEDILRSIENPFLGEPRVVTESV</sequence>
<dbReference type="PANTHER" id="PTHR37391">
    <property type="entry name" value="E3 UBIQUITIN-PROTEIN LIGASE"/>
    <property type="match status" value="1"/>
</dbReference>